<reference evidence="2 3" key="1">
    <citation type="submission" date="2012-10" db="EMBL/GenBank/DDBJ databases">
        <authorList>
            <person name="Genoscope - CEA"/>
        </authorList>
    </citation>
    <scope>NUCLEOTIDE SEQUENCE [LARGE SCALE GENOMIC DNA]</scope>
    <source>
        <strain evidence="3">AM13 / DSM 14728</strain>
    </source>
</reference>
<proteinExistence type="predicted"/>
<dbReference type="Pfam" id="PF01507">
    <property type="entry name" value="PAPS_reduct"/>
    <property type="match status" value="1"/>
</dbReference>
<dbReference type="eggNOG" id="COG0175">
    <property type="taxonomic scope" value="Bacteria"/>
</dbReference>
<name>L0R6V5_9BACT</name>
<dbReference type="GO" id="GO:0003824">
    <property type="term" value="F:catalytic activity"/>
    <property type="evidence" value="ECO:0007669"/>
    <property type="project" value="InterPro"/>
</dbReference>
<dbReference type="AlphaFoldDB" id="L0R6V5"/>
<dbReference type="InterPro" id="IPR014729">
    <property type="entry name" value="Rossmann-like_a/b/a_fold"/>
</dbReference>
<dbReference type="Gene3D" id="3.40.50.620">
    <property type="entry name" value="HUPs"/>
    <property type="match status" value="1"/>
</dbReference>
<dbReference type="STRING" id="1121451.DESAM_20168"/>
<dbReference type="PANTHER" id="PTHR43196">
    <property type="entry name" value="SULFATE ADENYLYLTRANSFERASE SUBUNIT 2"/>
    <property type="match status" value="1"/>
</dbReference>
<dbReference type="EMBL" id="FO203522">
    <property type="protein sequence ID" value="CCO22459.1"/>
    <property type="molecule type" value="Genomic_DNA"/>
</dbReference>
<dbReference type="InterPro" id="IPR050128">
    <property type="entry name" value="Sulfate_adenylyltrnsfr_sub2"/>
</dbReference>
<dbReference type="SUPFAM" id="SSF52402">
    <property type="entry name" value="Adenine nucleotide alpha hydrolases-like"/>
    <property type="match status" value="1"/>
</dbReference>
<evidence type="ECO:0000313" key="3">
    <source>
        <dbReference type="Proteomes" id="UP000010808"/>
    </source>
</evidence>
<accession>L0R6V5</accession>
<protein>
    <submittedName>
        <fullName evidence="2">Phosphoadenosine phosphosulfate reductase</fullName>
    </submittedName>
</protein>
<dbReference type="PATRIC" id="fig|1121451.3.peg.441"/>
<dbReference type="KEGG" id="dhy:DESAM_20168"/>
<feature type="domain" description="Phosphoadenosine phosphosulphate reductase" evidence="1">
    <location>
        <begin position="89"/>
        <end position="258"/>
    </location>
</feature>
<sequence length="286" mass="31945">MRGLFDGREFSAPCVSMKVFGAAVITFGLRRIKFWPELAKRTVSGKNKTLSYKELSLTEITATCPLDAKITHSAGLMSGMLEMYDPARIAVAWTGGKDSTVVLALLREVMKAKGLETPLALSIDTGVKFSEVMAFRDRLALEWGVEVKVIRPDVDIKLYPVAEDPVTCCADLKIKPLQKAIEDFEIDLLLTGIRRDEHPSRAGRKYLEVRNDPDHTLLNPILEWTEMDIWSFTTMHRIPHCELYDQGYRSLGCKPCTALAGSGSEREGRSAGKEKNLELLTSLGYF</sequence>
<dbReference type="InterPro" id="IPR002500">
    <property type="entry name" value="PAPS_reduct_dom"/>
</dbReference>
<dbReference type="HOGENOM" id="CLU_043026_1_0_7"/>
<dbReference type="Proteomes" id="UP000010808">
    <property type="component" value="Chromosome"/>
</dbReference>
<dbReference type="PANTHER" id="PTHR43196:SF1">
    <property type="entry name" value="SULFATE ADENYLYLTRANSFERASE SUBUNIT 2"/>
    <property type="match status" value="1"/>
</dbReference>
<keyword evidence="3" id="KW-1185">Reference proteome</keyword>
<evidence type="ECO:0000313" key="2">
    <source>
        <dbReference type="EMBL" id="CCO22459.1"/>
    </source>
</evidence>
<evidence type="ECO:0000259" key="1">
    <source>
        <dbReference type="Pfam" id="PF01507"/>
    </source>
</evidence>
<organism evidence="2 3">
    <name type="scientific">Maridesulfovibrio hydrothermalis AM13 = DSM 14728</name>
    <dbReference type="NCBI Taxonomy" id="1121451"/>
    <lineage>
        <taxon>Bacteria</taxon>
        <taxon>Pseudomonadati</taxon>
        <taxon>Thermodesulfobacteriota</taxon>
        <taxon>Desulfovibrionia</taxon>
        <taxon>Desulfovibrionales</taxon>
        <taxon>Desulfovibrionaceae</taxon>
        <taxon>Maridesulfovibrio</taxon>
    </lineage>
</organism>
<gene>
    <name evidence="2" type="ORF">DESAM_20168</name>
</gene>